<dbReference type="Proteomes" id="UP001596505">
    <property type="component" value="Unassembled WGS sequence"/>
</dbReference>
<dbReference type="RefSeq" id="WP_380965954.1">
    <property type="nucleotide sequence ID" value="NZ_JBHTCO010000013.1"/>
</dbReference>
<dbReference type="Gene3D" id="3.30.500.20">
    <property type="entry name" value="BH3703-like domains"/>
    <property type="match status" value="1"/>
</dbReference>
<accession>A0ABW2PYW4</accession>
<evidence type="ECO:0000313" key="1">
    <source>
        <dbReference type="EMBL" id="MFC7393456.1"/>
    </source>
</evidence>
<dbReference type="NCBIfam" id="TIGR01741">
    <property type="entry name" value="staph_tand_hypo"/>
    <property type="match status" value="1"/>
</dbReference>
<comment type="caution">
    <text evidence="1">The sequence shown here is derived from an EMBL/GenBank/DDBJ whole genome shotgun (WGS) entry which is preliminary data.</text>
</comment>
<dbReference type="Pfam" id="PF04634">
    <property type="entry name" value="YezG-like"/>
    <property type="match status" value="1"/>
</dbReference>
<dbReference type="InterPro" id="IPR036170">
    <property type="entry name" value="YezG-like_sf"/>
</dbReference>
<organism evidence="1 2">
    <name type="scientific">Scopulibacillus cellulosilyticus</name>
    <dbReference type="NCBI Taxonomy" id="2665665"/>
    <lineage>
        <taxon>Bacteria</taxon>
        <taxon>Bacillati</taxon>
        <taxon>Bacillota</taxon>
        <taxon>Bacilli</taxon>
        <taxon>Bacillales</taxon>
        <taxon>Sporolactobacillaceae</taxon>
        <taxon>Scopulibacillus</taxon>
    </lineage>
</organism>
<keyword evidence="2" id="KW-1185">Reference proteome</keyword>
<name>A0ABW2PYW4_9BACL</name>
<dbReference type="InterPro" id="IPR006728">
    <property type="entry name" value="YezG-like"/>
</dbReference>
<dbReference type="SUPFAM" id="SSF160424">
    <property type="entry name" value="BH3703-like"/>
    <property type="match status" value="1"/>
</dbReference>
<dbReference type="EMBL" id="JBHTCO010000013">
    <property type="protein sequence ID" value="MFC7393456.1"/>
    <property type="molecule type" value="Genomic_DNA"/>
</dbReference>
<sequence length="160" mass="19175">METEVMEELYQRAANLINDIIPENWDKVYLYAEINEDGGRVFFYYYPINDKVPVYSLDIINRFSVEKSEFDELNYDLFECFDELWEEFKRNNQEVWSNLIFILDNTGGFEIEYGYDDITDADQTEIHTVWAYRHLGLIPPEGSYKRELLDNYLKNSKGQE</sequence>
<evidence type="ECO:0000313" key="2">
    <source>
        <dbReference type="Proteomes" id="UP001596505"/>
    </source>
</evidence>
<gene>
    <name evidence="1" type="ORF">ACFQRG_10860</name>
</gene>
<reference evidence="2" key="1">
    <citation type="journal article" date="2019" name="Int. J. Syst. Evol. Microbiol.">
        <title>The Global Catalogue of Microorganisms (GCM) 10K type strain sequencing project: providing services to taxonomists for standard genome sequencing and annotation.</title>
        <authorList>
            <consortium name="The Broad Institute Genomics Platform"/>
            <consortium name="The Broad Institute Genome Sequencing Center for Infectious Disease"/>
            <person name="Wu L."/>
            <person name="Ma J."/>
        </authorList>
    </citation>
    <scope>NUCLEOTIDE SEQUENCE [LARGE SCALE GENOMIC DNA]</scope>
    <source>
        <strain evidence="2">CGMCC 1.16305</strain>
    </source>
</reference>
<protein>
    <submittedName>
        <fullName evidence="1">Antitoxin YezG family protein</fullName>
    </submittedName>
</protein>
<proteinExistence type="predicted"/>